<keyword evidence="4 6" id="KW-1133">Transmembrane helix</keyword>
<dbReference type="AlphaFoldDB" id="A0A975CI75"/>
<evidence type="ECO:0000256" key="3">
    <source>
        <dbReference type="ARBA" id="ARBA00022692"/>
    </source>
</evidence>
<dbReference type="GO" id="GO:0020037">
    <property type="term" value="F:heme binding"/>
    <property type="evidence" value="ECO:0007669"/>
    <property type="project" value="TreeGrafter"/>
</dbReference>
<evidence type="ECO:0000259" key="7">
    <source>
        <dbReference type="Pfam" id="PF01292"/>
    </source>
</evidence>
<feature type="transmembrane region" description="Helical" evidence="6">
    <location>
        <begin position="55"/>
        <end position="78"/>
    </location>
</feature>
<dbReference type="Pfam" id="PF01292">
    <property type="entry name" value="Ni_hydr_CYTB"/>
    <property type="match status" value="1"/>
</dbReference>
<dbReference type="InterPro" id="IPR016174">
    <property type="entry name" value="Di-haem_cyt_TM"/>
</dbReference>
<sequence>MDASKTIAAGAFPASASATKPVTRRVVDAPTRVLHWLLALSFLGAYVTADGERWRLVHVMLGYTMAGLLVARLLWGVWGPRPARLSMLWRKLQGLPAWLKAAASGRTDWRQGQNLLLAATVALLLALIAPLTLSGLGVYQEWVGGDWLETVHAWLGDGLLVLVLAHVVAVLALSVLRQRNLVAPMLTGRTAGAGPDLVKRPFAGVAALLLAVVLAFWAWQWQAAPTPLTGDARAAQSQHDDDD</sequence>
<organism evidence="8 9">
    <name type="scientific">Ottowia testudinis</name>
    <dbReference type="NCBI Taxonomy" id="2816950"/>
    <lineage>
        <taxon>Bacteria</taxon>
        <taxon>Pseudomonadati</taxon>
        <taxon>Pseudomonadota</taxon>
        <taxon>Betaproteobacteria</taxon>
        <taxon>Burkholderiales</taxon>
        <taxon>Comamonadaceae</taxon>
        <taxon>Ottowia</taxon>
    </lineage>
</organism>
<dbReference type="InterPro" id="IPR051542">
    <property type="entry name" value="Hydrogenase_cytochrome"/>
</dbReference>
<gene>
    <name evidence="8" type="ORF">J1M35_05110</name>
</gene>
<dbReference type="PANTHER" id="PTHR30485:SF2">
    <property type="entry name" value="BLL0597 PROTEIN"/>
    <property type="match status" value="1"/>
</dbReference>
<dbReference type="GO" id="GO:0005886">
    <property type="term" value="C:plasma membrane"/>
    <property type="evidence" value="ECO:0007669"/>
    <property type="project" value="UniProtKB-SubCell"/>
</dbReference>
<dbReference type="InterPro" id="IPR011577">
    <property type="entry name" value="Cyt_b561_bac/Ni-Hgenase"/>
</dbReference>
<keyword evidence="2" id="KW-1003">Cell membrane</keyword>
<dbReference type="GO" id="GO:0022904">
    <property type="term" value="P:respiratory electron transport chain"/>
    <property type="evidence" value="ECO:0007669"/>
    <property type="project" value="InterPro"/>
</dbReference>
<feature type="domain" description="Cytochrome b561 bacterial/Ni-hydrogenase" evidence="7">
    <location>
        <begin position="27"/>
        <end position="188"/>
    </location>
</feature>
<name>A0A975CI75_9BURK</name>
<feature type="transmembrane region" description="Helical" evidence="6">
    <location>
        <begin position="159"/>
        <end position="176"/>
    </location>
</feature>
<dbReference type="KEGG" id="otd:J1M35_05110"/>
<proteinExistence type="predicted"/>
<reference evidence="8" key="1">
    <citation type="submission" date="2021-03" db="EMBL/GenBank/DDBJ databases">
        <title>Ottowia sp. 27C isolated from the cloaca of a Giant Asian pond turtle (Heosemys grandis).</title>
        <authorList>
            <person name="Spergser J."/>
            <person name="Busse H.-J."/>
        </authorList>
    </citation>
    <scope>NUCLEOTIDE SEQUENCE</scope>
    <source>
        <strain evidence="8">27C</strain>
    </source>
</reference>
<evidence type="ECO:0000256" key="5">
    <source>
        <dbReference type="ARBA" id="ARBA00023136"/>
    </source>
</evidence>
<dbReference type="EMBL" id="CP071796">
    <property type="protein sequence ID" value="QTD46281.1"/>
    <property type="molecule type" value="Genomic_DNA"/>
</dbReference>
<feature type="transmembrane region" description="Helical" evidence="6">
    <location>
        <begin position="33"/>
        <end position="49"/>
    </location>
</feature>
<protein>
    <submittedName>
        <fullName evidence="8">Cytochrome b/b6 domain-containing protein</fullName>
    </submittedName>
</protein>
<keyword evidence="9" id="KW-1185">Reference proteome</keyword>
<evidence type="ECO:0000256" key="2">
    <source>
        <dbReference type="ARBA" id="ARBA00022475"/>
    </source>
</evidence>
<dbReference type="Proteomes" id="UP000663903">
    <property type="component" value="Chromosome"/>
</dbReference>
<feature type="transmembrane region" description="Helical" evidence="6">
    <location>
        <begin position="197"/>
        <end position="219"/>
    </location>
</feature>
<evidence type="ECO:0000256" key="4">
    <source>
        <dbReference type="ARBA" id="ARBA00022989"/>
    </source>
</evidence>
<evidence type="ECO:0000256" key="1">
    <source>
        <dbReference type="ARBA" id="ARBA00004651"/>
    </source>
</evidence>
<dbReference type="GO" id="GO:0009055">
    <property type="term" value="F:electron transfer activity"/>
    <property type="evidence" value="ECO:0007669"/>
    <property type="project" value="InterPro"/>
</dbReference>
<evidence type="ECO:0000256" key="6">
    <source>
        <dbReference type="SAM" id="Phobius"/>
    </source>
</evidence>
<keyword evidence="3 6" id="KW-0812">Transmembrane</keyword>
<dbReference type="PANTHER" id="PTHR30485">
    <property type="entry name" value="NI/FE-HYDROGENASE 1 B-TYPE CYTOCHROME SUBUNIT"/>
    <property type="match status" value="1"/>
</dbReference>
<dbReference type="Gene3D" id="1.20.950.20">
    <property type="entry name" value="Transmembrane di-heme cytochromes, Chain C"/>
    <property type="match status" value="1"/>
</dbReference>
<accession>A0A975CI75</accession>
<dbReference type="SUPFAM" id="SSF81342">
    <property type="entry name" value="Transmembrane di-heme cytochromes"/>
    <property type="match status" value="1"/>
</dbReference>
<keyword evidence="5 6" id="KW-0472">Membrane</keyword>
<evidence type="ECO:0000313" key="8">
    <source>
        <dbReference type="EMBL" id="QTD46281.1"/>
    </source>
</evidence>
<comment type="subcellular location">
    <subcellularLocation>
        <location evidence="1">Cell membrane</location>
        <topology evidence="1">Multi-pass membrane protein</topology>
    </subcellularLocation>
</comment>
<feature type="transmembrane region" description="Helical" evidence="6">
    <location>
        <begin position="115"/>
        <end position="139"/>
    </location>
</feature>
<evidence type="ECO:0000313" key="9">
    <source>
        <dbReference type="Proteomes" id="UP000663903"/>
    </source>
</evidence>